<keyword evidence="4" id="KW-1185">Reference proteome</keyword>
<dbReference type="AlphaFoldDB" id="A0A926I0X1"/>
<organism evidence="3 4">
    <name type="scientific">Bianquea renquensis</name>
    <dbReference type="NCBI Taxonomy" id="2763661"/>
    <lineage>
        <taxon>Bacteria</taxon>
        <taxon>Bacillati</taxon>
        <taxon>Bacillota</taxon>
        <taxon>Clostridia</taxon>
        <taxon>Eubacteriales</taxon>
        <taxon>Bianqueaceae</taxon>
        <taxon>Bianquea</taxon>
    </lineage>
</organism>
<evidence type="ECO:0000313" key="4">
    <source>
        <dbReference type="Proteomes" id="UP000657006"/>
    </source>
</evidence>
<dbReference type="Pfam" id="PF01522">
    <property type="entry name" value="Polysacc_deac_1"/>
    <property type="match status" value="1"/>
</dbReference>
<dbReference type="GO" id="GO:0005975">
    <property type="term" value="P:carbohydrate metabolic process"/>
    <property type="evidence" value="ECO:0007669"/>
    <property type="project" value="InterPro"/>
</dbReference>
<gene>
    <name evidence="3" type="ORF">H8730_04905</name>
</gene>
<sequence>MKKAVKWGIVGASTLGVLYSWYCVVPSFYQKWVSRKAIRRIPRPEGKEIVLTFDDGPDPRYTPKVLDVLKKYGISAHFFVVAERAKENPDLIRRMLEEGHEVGLHAYAHKNAWLVTPGYVKRDFAKSAVILRELGVDCKYYRPPWGYVNQETLKQIQAAGYQLVMWNVMAQDWKRNQTSREIVRRLLERVHEGSIICLHDGGGAPGAPKRTIDALDSALPLFQKIGYRFVLLKETGI</sequence>
<dbReference type="GO" id="GO:0016810">
    <property type="term" value="F:hydrolase activity, acting on carbon-nitrogen (but not peptide) bonds"/>
    <property type="evidence" value="ECO:0007669"/>
    <property type="project" value="InterPro"/>
</dbReference>
<dbReference type="SUPFAM" id="SSF88713">
    <property type="entry name" value="Glycoside hydrolase/deacetylase"/>
    <property type="match status" value="1"/>
</dbReference>
<dbReference type="PROSITE" id="PS51677">
    <property type="entry name" value="NODB"/>
    <property type="match status" value="1"/>
</dbReference>
<evidence type="ECO:0000259" key="2">
    <source>
        <dbReference type="PROSITE" id="PS51677"/>
    </source>
</evidence>
<keyword evidence="1" id="KW-0812">Transmembrane</keyword>
<reference evidence="3" key="1">
    <citation type="submission" date="2020-08" db="EMBL/GenBank/DDBJ databases">
        <title>Genome public.</title>
        <authorList>
            <person name="Liu C."/>
            <person name="Sun Q."/>
        </authorList>
    </citation>
    <scope>NUCLEOTIDE SEQUENCE</scope>
    <source>
        <strain evidence="3">NSJ-32</strain>
    </source>
</reference>
<dbReference type="InterPro" id="IPR011330">
    <property type="entry name" value="Glyco_hydro/deAcase_b/a-brl"/>
</dbReference>
<dbReference type="CDD" id="cd10959">
    <property type="entry name" value="CE4_NodB_like_3"/>
    <property type="match status" value="1"/>
</dbReference>
<feature type="domain" description="NodB homology" evidence="2">
    <location>
        <begin position="47"/>
        <end position="230"/>
    </location>
</feature>
<dbReference type="PANTHER" id="PTHR10587">
    <property type="entry name" value="GLYCOSYL TRANSFERASE-RELATED"/>
    <property type="match status" value="1"/>
</dbReference>
<dbReference type="RefSeq" id="WP_177718887.1">
    <property type="nucleotide sequence ID" value="NZ_JACRSQ010000005.1"/>
</dbReference>
<name>A0A926I0X1_9FIRM</name>
<dbReference type="InterPro" id="IPR050248">
    <property type="entry name" value="Polysacc_deacetylase_ArnD"/>
</dbReference>
<dbReference type="EMBL" id="JACRSQ010000005">
    <property type="protein sequence ID" value="MBC8542883.1"/>
    <property type="molecule type" value="Genomic_DNA"/>
</dbReference>
<proteinExistence type="predicted"/>
<dbReference type="InterPro" id="IPR002509">
    <property type="entry name" value="NODB_dom"/>
</dbReference>
<feature type="transmembrane region" description="Helical" evidence="1">
    <location>
        <begin position="7"/>
        <end position="29"/>
    </location>
</feature>
<protein>
    <submittedName>
        <fullName evidence="3">Polysaccharide deacetylase family protein</fullName>
    </submittedName>
</protein>
<comment type="caution">
    <text evidence="3">The sequence shown here is derived from an EMBL/GenBank/DDBJ whole genome shotgun (WGS) entry which is preliminary data.</text>
</comment>
<dbReference type="Gene3D" id="3.20.20.370">
    <property type="entry name" value="Glycoside hydrolase/deacetylase"/>
    <property type="match status" value="1"/>
</dbReference>
<dbReference type="Proteomes" id="UP000657006">
    <property type="component" value="Unassembled WGS sequence"/>
</dbReference>
<dbReference type="PANTHER" id="PTHR10587:SF137">
    <property type="entry name" value="4-DEOXY-4-FORMAMIDO-L-ARABINOSE-PHOSPHOUNDECAPRENOL DEFORMYLASE ARND-RELATED"/>
    <property type="match status" value="1"/>
</dbReference>
<keyword evidence="1" id="KW-1133">Transmembrane helix</keyword>
<evidence type="ECO:0000256" key="1">
    <source>
        <dbReference type="SAM" id="Phobius"/>
    </source>
</evidence>
<keyword evidence="1" id="KW-0472">Membrane</keyword>
<accession>A0A926I0X1</accession>
<evidence type="ECO:0000313" key="3">
    <source>
        <dbReference type="EMBL" id="MBC8542883.1"/>
    </source>
</evidence>